<feature type="transmembrane region" description="Helical" evidence="1">
    <location>
        <begin position="31"/>
        <end position="50"/>
    </location>
</feature>
<dbReference type="HOGENOM" id="CLU_3009853_0_0_11"/>
<evidence type="ECO:0000313" key="2">
    <source>
        <dbReference type="EMBL" id="ADK67402.1"/>
    </source>
</evidence>
<protein>
    <submittedName>
        <fullName evidence="2">Uncharacterized protein</fullName>
    </submittedName>
</protein>
<dbReference type="KEGG" id="ols:Olsu_0278"/>
<reference evidence="2 3" key="1">
    <citation type="journal article" date="2010" name="Stand. Genomic Sci.">
        <title>Complete genome sequence of Olsenella uli type strain (VPI D76D-27C).</title>
        <authorList>
            <person name="Goker M."/>
            <person name="Held B."/>
            <person name="Lucas S."/>
            <person name="Nolan M."/>
            <person name="Yasawong M."/>
            <person name="Glavina Del Rio T."/>
            <person name="Tice H."/>
            <person name="Cheng J.F."/>
            <person name="Bruce D."/>
            <person name="Detter J.C."/>
            <person name="Tapia R."/>
            <person name="Han C."/>
            <person name="Goodwin L."/>
            <person name="Pitluck S."/>
            <person name="Liolios K."/>
            <person name="Ivanova N."/>
            <person name="Mavromatis K."/>
            <person name="Mikhailova N."/>
            <person name="Pati A."/>
            <person name="Chen A."/>
            <person name="Palaniappan K."/>
            <person name="Land M."/>
            <person name="Hauser L."/>
            <person name="Chang Y.J."/>
            <person name="Jeffries C.D."/>
            <person name="Rohde M."/>
            <person name="Sikorski J."/>
            <person name="Pukall R."/>
            <person name="Woyke T."/>
            <person name="Bristow J."/>
            <person name="Eisen J.A."/>
            <person name="Markowitz V."/>
            <person name="Hugenholtz P."/>
            <person name="Kyrpides N.C."/>
            <person name="Klenk H.P."/>
            <person name="Lapidus A."/>
        </authorList>
    </citation>
    <scope>NUCLEOTIDE SEQUENCE [LARGE SCALE GENOMIC DNA]</scope>
    <source>
        <strain evidence="3">ATCC 49627 / DSM 7084 / CIP 109912 / JCM 12494 / NCIMB 702895 / VPI D76D-27C</strain>
    </source>
</reference>
<keyword evidence="1" id="KW-1133">Transmembrane helix</keyword>
<gene>
    <name evidence="2" type="ordered locus">Olsu_0278</name>
</gene>
<dbReference type="RefSeq" id="WP_013251154.1">
    <property type="nucleotide sequence ID" value="NC_014363.1"/>
</dbReference>
<proteinExistence type="predicted"/>
<dbReference type="EMBL" id="CP002106">
    <property type="protein sequence ID" value="ADK67402.1"/>
    <property type="molecule type" value="Genomic_DNA"/>
</dbReference>
<organism evidence="2 3">
    <name type="scientific">Olsenella uli (strain ATCC 49627 / DSM 7084 / CCUG 31166 / CIP 109912 / JCM 12494 / LMG 11480 / NCIMB 702895 / VPI D76D-27C)</name>
    <name type="common">Lactobacillus uli</name>
    <dbReference type="NCBI Taxonomy" id="633147"/>
    <lineage>
        <taxon>Bacteria</taxon>
        <taxon>Bacillati</taxon>
        <taxon>Actinomycetota</taxon>
        <taxon>Coriobacteriia</taxon>
        <taxon>Coriobacteriales</taxon>
        <taxon>Atopobiaceae</taxon>
        <taxon>Olsenella</taxon>
    </lineage>
</organism>
<dbReference type="GeneID" id="78513247"/>
<dbReference type="STRING" id="633147.Olsu_0278"/>
<sequence length="56" mass="5705">MCVSKSTIAVTVVLLILGAIAWIPIVLGLGALAAVACLTIWVLVASLWLADVSPMG</sequence>
<name>E1QYD8_OLSUV</name>
<evidence type="ECO:0000313" key="3">
    <source>
        <dbReference type="Proteomes" id="UP000000333"/>
    </source>
</evidence>
<accession>E1QYD8</accession>
<evidence type="ECO:0000256" key="1">
    <source>
        <dbReference type="SAM" id="Phobius"/>
    </source>
</evidence>
<feature type="transmembrane region" description="Helical" evidence="1">
    <location>
        <begin position="7"/>
        <end position="25"/>
    </location>
</feature>
<keyword evidence="1" id="KW-0812">Transmembrane</keyword>
<dbReference type="AlphaFoldDB" id="E1QYD8"/>
<dbReference type="Proteomes" id="UP000000333">
    <property type="component" value="Chromosome"/>
</dbReference>
<keyword evidence="1" id="KW-0472">Membrane</keyword>
<keyword evidence="3" id="KW-1185">Reference proteome</keyword>